<dbReference type="PANTHER" id="PTHR43713">
    <property type="entry name" value="GLUTAMATE-1-SEMIALDEHYDE 2,1-AMINOMUTASE"/>
    <property type="match status" value="1"/>
</dbReference>
<dbReference type="GO" id="GO:0030170">
    <property type="term" value="F:pyridoxal phosphate binding"/>
    <property type="evidence" value="ECO:0007669"/>
    <property type="project" value="InterPro"/>
</dbReference>
<dbReference type="InterPro" id="IPR015424">
    <property type="entry name" value="PyrdxlP-dep_Trfase"/>
</dbReference>
<dbReference type="FunFam" id="3.40.640.10:FF:000021">
    <property type="entry name" value="Glutamate-1-semialdehyde 2,1-aminomutase"/>
    <property type="match status" value="1"/>
</dbReference>
<accession>A0A402BE42</accession>
<keyword evidence="11" id="KW-1185">Reference proteome</keyword>
<dbReference type="GO" id="GO:0006779">
    <property type="term" value="P:porphyrin-containing compound biosynthetic process"/>
    <property type="evidence" value="ECO:0007669"/>
    <property type="project" value="UniProtKB-KW"/>
</dbReference>
<evidence type="ECO:0000256" key="1">
    <source>
        <dbReference type="ARBA" id="ARBA00001579"/>
    </source>
</evidence>
<dbReference type="AlphaFoldDB" id="A0A402BE42"/>
<dbReference type="InterPro" id="IPR015421">
    <property type="entry name" value="PyrdxlP-dep_Trfase_major"/>
</dbReference>
<dbReference type="Pfam" id="PF00202">
    <property type="entry name" value="Aminotran_3"/>
    <property type="match status" value="1"/>
</dbReference>
<evidence type="ECO:0000313" key="11">
    <source>
        <dbReference type="Proteomes" id="UP000287171"/>
    </source>
</evidence>
<dbReference type="EMBL" id="BIFT01000002">
    <property type="protein sequence ID" value="GCE29668.1"/>
    <property type="molecule type" value="Genomic_DNA"/>
</dbReference>
<dbReference type="SUPFAM" id="SSF53383">
    <property type="entry name" value="PLP-dependent transferases"/>
    <property type="match status" value="1"/>
</dbReference>
<dbReference type="OrthoDB" id="9807885at2"/>
<dbReference type="GO" id="GO:0042286">
    <property type="term" value="F:glutamate-1-semialdehyde 2,1-aminomutase activity"/>
    <property type="evidence" value="ECO:0007669"/>
    <property type="project" value="UniProtKB-EC"/>
</dbReference>
<evidence type="ECO:0000313" key="10">
    <source>
        <dbReference type="EMBL" id="GCE29668.1"/>
    </source>
</evidence>
<evidence type="ECO:0000256" key="6">
    <source>
        <dbReference type="ARBA" id="ARBA00022898"/>
    </source>
</evidence>
<comment type="similarity">
    <text evidence="4">Belongs to the class-III pyridoxal-phosphate-dependent aminotransferase family. HemL subfamily.</text>
</comment>
<evidence type="ECO:0000256" key="5">
    <source>
        <dbReference type="ARBA" id="ARBA00012143"/>
    </source>
</evidence>
<gene>
    <name evidence="10" type="primary">hemL_2</name>
    <name evidence="10" type="ORF">KDA_51520</name>
</gene>
<dbReference type="CDD" id="cd00610">
    <property type="entry name" value="OAT_like"/>
    <property type="match status" value="1"/>
</dbReference>
<reference evidence="11" key="1">
    <citation type="submission" date="2018-12" db="EMBL/GenBank/DDBJ databases">
        <title>Tengunoibacter tsumagoiensis gen. nov., sp. nov., Dictyobacter kobayashii sp. nov., D. alpinus sp. nov., and D. joshuensis sp. nov. and description of Dictyobacteraceae fam. nov. within the order Ktedonobacterales isolated from Tengu-no-mugimeshi.</title>
        <authorList>
            <person name="Wang C.M."/>
            <person name="Zheng Y."/>
            <person name="Sakai Y."/>
            <person name="Toyoda A."/>
            <person name="Minakuchi Y."/>
            <person name="Abe K."/>
            <person name="Yokota A."/>
            <person name="Yabe S."/>
        </authorList>
    </citation>
    <scope>NUCLEOTIDE SEQUENCE [LARGE SCALE GENOMIC DNA]</scope>
    <source>
        <strain evidence="11">Uno16</strain>
    </source>
</reference>
<proteinExistence type="inferred from homology"/>
<dbReference type="EC" id="5.4.3.8" evidence="5"/>
<dbReference type="Proteomes" id="UP000287171">
    <property type="component" value="Unassembled WGS sequence"/>
</dbReference>
<keyword evidence="7" id="KW-0413">Isomerase</keyword>
<sequence>MATIASRSQEIIEQAQRFIPGGVSSANRLVEPNLVFTRAQGAYIFDAEGKRYIDYHAAFGPPLLGHCQPEVQQRVVEAMSHTDVIGVGSSDLEAQLAEKICEHVPSAEKVLFCNSGSEATYAALRLARAITGRQKIIKFQGCYHGWHDAILMNVITPAEKIGQRDPLSAGMLPQAIENTLVLPFNDLNAVQQVLQEQGTEIAAIILELIPHNIGTVLPQQAFVQGLRDLTRQHQIVLIFDEVVTGFRHGLGGYQKVLGVTPDLTTMAKSIANGFPLAALAGRADLLDHCAPGGDVFFAGTFNAHPASVAASLATIEILERPDSYAHLFNLGKRMRDGLAEIVQRHGITATVAGFGSIFLLYFMEPPIESYTDLLRNDAKKFVDYRCALITRGIYELPVNLKRNHISLAHSAADIDQSLEAANEVLKAL</sequence>
<evidence type="ECO:0000256" key="8">
    <source>
        <dbReference type="ARBA" id="ARBA00023244"/>
    </source>
</evidence>
<dbReference type="InterPro" id="IPR015422">
    <property type="entry name" value="PyrdxlP-dep_Trfase_small"/>
</dbReference>
<evidence type="ECO:0000256" key="4">
    <source>
        <dbReference type="ARBA" id="ARBA00008981"/>
    </source>
</evidence>
<keyword evidence="8" id="KW-0627">Porphyrin biosynthesis</keyword>
<name>A0A402BE42_9CHLR</name>
<protein>
    <recommendedName>
        <fullName evidence="5">glutamate-1-semialdehyde 2,1-aminomutase</fullName>
        <ecNumber evidence="5">5.4.3.8</ecNumber>
    </recommendedName>
</protein>
<organism evidence="10 11">
    <name type="scientific">Dictyobacter alpinus</name>
    <dbReference type="NCBI Taxonomy" id="2014873"/>
    <lineage>
        <taxon>Bacteria</taxon>
        <taxon>Bacillati</taxon>
        <taxon>Chloroflexota</taxon>
        <taxon>Ktedonobacteria</taxon>
        <taxon>Ktedonobacterales</taxon>
        <taxon>Dictyobacteraceae</taxon>
        <taxon>Dictyobacter</taxon>
    </lineage>
</organism>
<dbReference type="PANTHER" id="PTHR43713:SF3">
    <property type="entry name" value="GLUTAMATE-1-SEMIALDEHYDE 2,1-AMINOMUTASE 1, CHLOROPLASTIC-RELATED"/>
    <property type="match status" value="1"/>
</dbReference>
<dbReference type="Gene3D" id="3.90.1150.10">
    <property type="entry name" value="Aspartate Aminotransferase, domain 1"/>
    <property type="match status" value="1"/>
</dbReference>
<comment type="pathway">
    <text evidence="3">Porphyrin-containing compound metabolism; protoporphyrin-IX biosynthesis; 5-aminolevulinate from L-glutamyl-tRNA(Glu): step 2/2.</text>
</comment>
<dbReference type="InterPro" id="IPR005814">
    <property type="entry name" value="Aminotrans_3"/>
</dbReference>
<dbReference type="GO" id="GO:0008483">
    <property type="term" value="F:transaminase activity"/>
    <property type="evidence" value="ECO:0007669"/>
    <property type="project" value="InterPro"/>
</dbReference>
<dbReference type="NCBIfam" id="NF000818">
    <property type="entry name" value="PRK00062.1"/>
    <property type="match status" value="1"/>
</dbReference>
<evidence type="ECO:0000256" key="3">
    <source>
        <dbReference type="ARBA" id="ARBA00004819"/>
    </source>
</evidence>
<dbReference type="InterPro" id="IPR049704">
    <property type="entry name" value="Aminotrans_3_PPA_site"/>
</dbReference>
<comment type="caution">
    <text evidence="10">The sequence shown here is derived from an EMBL/GenBank/DDBJ whole genome shotgun (WGS) entry which is preliminary data.</text>
</comment>
<dbReference type="PROSITE" id="PS00600">
    <property type="entry name" value="AA_TRANSFER_CLASS_3"/>
    <property type="match status" value="1"/>
</dbReference>
<comment type="catalytic activity">
    <reaction evidence="1">
        <text>(S)-4-amino-5-oxopentanoate = 5-aminolevulinate</text>
        <dbReference type="Rhea" id="RHEA:14265"/>
        <dbReference type="ChEBI" id="CHEBI:57501"/>
        <dbReference type="ChEBI" id="CHEBI:356416"/>
        <dbReference type="EC" id="5.4.3.8"/>
    </reaction>
</comment>
<evidence type="ECO:0000256" key="7">
    <source>
        <dbReference type="ARBA" id="ARBA00023235"/>
    </source>
</evidence>
<dbReference type="RefSeq" id="WP_126629888.1">
    <property type="nucleotide sequence ID" value="NZ_BIFT01000002.1"/>
</dbReference>
<evidence type="ECO:0000256" key="2">
    <source>
        <dbReference type="ARBA" id="ARBA00001933"/>
    </source>
</evidence>
<comment type="cofactor">
    <cofactor evidence="2">
        <name>pyridoxal 5'-phosphate</name>
        <dbReference type="ChEBI" id="CHEBI:597326"/>
    </cofactor>
</comment>
<evidence type="ECO:0000256" key="9">
    <source>
        <dbReference type="RuleBase" id="RU003560"/>
    </source>
</evidence>
<dbReference type="Gene3D" id="3.40.640.10">
    <property type="entry name" value="Type I PLP-dependent aspartate aminotransferase-like (Major domain)"/>
    <property type="match status" value="1"/>
</dbReference>
<keyword evidence="6 9" id="KW-0663">Pyridoxal phosphate</keyword>